<gene>
    <name evidence="9" type="ORF">DFR38_11927</name>
</gene>
<name>A0A318J7E9_9NEIS</name>
<evidence type="ECO:0000256" key="7">
    <source>
        <dbReference type="SAM" id="SignalP"/>
    </source>
</evidence>
<dbReference type="EMBL" id="QJKC01000019">
    <property type="protein sequence ID" value="PXX42314.1"/>
    <property type="molecule type" value="Genomic_DNA"/>
</dbReference>
<dbReference type="RefSeq" id="WP_059285566.1">
    <property type="nucleotide sequence ID" value="NZ_LNQU01000031.1"/>
</dbReference>
<proteinExistence type="inferred from homology"/>
<dbReference type="NCBIfam" id="TIGR01728">
    <property type="entry name" value="SsuA_fam"/>
    <property type="match status" value="1"/>
</dbReference>
<dbReference type="GO" id="GO:0016020">
    <property type="term" value="C:membrane"/>
    <property type="evidence" value="ECO:0007669"/>
    <property type="project" value="InterPro"/>
</dbReference>
<evidence type="ECO:0000256" key="1">
    <source>
        <dbReference type="ARBA" id="ARBA00004418"/>
    </source>
</evidence>
<evidence type="ECO:0000313" key="9">
    <source>
        <dbReference type="EMBL" id="PXX42314.1"/>
    </source>
</evidence>
<feature type="signal peptide" evidence="7">
    <location>
        <begin position="1"/>
        <end position="24"/>
    </location>
</feature>
<evidence type="ECO:0000256" key="4">
    <source>
        <dbReference type="ARBA" id="ARBA00022729"/>
    </source>
</evidence>
<feature type="domain" description="Solute-binding protein family 3/N-terminal" evidence="8">
    <location>
        <begin position="26"/>
        <end position="244"/>
    </location>
</feature>
<evidence type="ECO:0000313" key="10">
    <source>
        <dbReference type="Proteomes" id="UP000248395"/>
    </source>
</evidence>
<evidence type="ECO:0000259" key="8">
    <source>
        <dbReference type="SMART" id="SM00062"/>
    </source>
</evidence>
<dbReference type="OrthoDB" id="286202at2"/>
<dbReference type="Gene3D" id="3.40.190.10">
    <property type="entry name" value="Periplasmic binding protein-like II"/>
    <property type="match status" value="2"/>
</dbReference>
<dbReference type="SUPFAM" id="SSF53850">
    <property type="entry name" value="Periplasmic binding protein-like II"/>
    <property type="match status" value="1"/>
</dbReference>
<keyword evidence="10" id="KW-1185">Reference proteome</keyword>
<comment type="caution">
    <text evidence="9">The sequence shown here is derived from an EMBL/GenBank/DDBJ whole genome shotgun (WGS) entry which is preliminary data.</text>
</comment>
<evidence type="ECO:0000256" key="3">
    <source>
        <dbReference type="ARBA" id="ARBA00022448"/>
    </source>
</evidence>
<dbReference type="PANTHER" id="PTHR30024:SF42">
    <property type="entry name" value="ALIPHATIC SULFONATES-BINDING PROTEIN-RELATED"/>
    <property type="match status" value="1"/>
</dbReference>
<dbReference type="Proteomes" id="UP000248395">
    <property type="component" value="Unassembled WGS sequence"/>
</dbReference>
<comment type="subcellular location">
    <subcellularLocation>
        <location evidence="1">Periplasm</location>
    </subcellularLocation>
</comment>
<comment type="similarity">
    <text evidence="2">Belongs to the bacterial solute-binding protein SsuA/TauA family.</text>
</comment>
<dbReference type="AlphaFoldDB" id="A0A318J7E9"/>
<comment type="function">
    <text evidence="5">Part of a binding-protein-dependent transport system for aliphatic sulfonates. Putative binding protein.</text>
</comment>
<dbReference type="NCBIfam" id="NF008588">
    <property type="entry name" value="PRK11553.1"/>
    <property type="match status" value="1"/>
</dbReference>
<dbReference type="PANTHER" id="PTHR30024">
    <property type="entry name" value="ALIPHATIC SULFONATES-BINDING PROTEIN-RELATED"/>
    <property type="match status" value="1"/>
</dbReference>
<dbReference type="InterPro" id="IPR010067">
    <property type="entry name" value="ABC_SsuA_sub-bd"/>
</dbReference>
<feature type="chain" id="PRO_5016451539" description="Putative aliphatic sulfonates-binding protein" evidence="7">
    <location>
        <begin position="25"/>
        <end position="311"/>
    </location>
</feature>
<evidence type="ECO:0000256" key="6">
    <source>
        <dbReference type="ARBA" id="ARBA00070228"/>
    </source>
</evidence>
<accession>A0A318J7E9</accession>
<dbReference type="GO" id="GO:0042626">
    <property type="term" value="F:ATPase-coupled transmembrane transporter activity"/>
    <property type="evidence" value="ECO:0007669"/>
    <property type="project" value="InterPro"/>
</dbReference>
<dbReference type="Pfam" id="PF09084">
    <property type="entry name" value="NMT1"/>
    <property type="match status" value="1"/>
</dbReference>
<dbReference type="InterPro" id="IPR001638">
    <property type="entry name" value="Solute-binding_3/MltF_N"/>
</dbReference>
<sequence length="311" mass="33082">MTLSLLKKTLGLAVLASWSLAAHALDLNVGYQKSAINLVSLKAQGTLEKQLAPLGVTVKWYEFQAGPPILEAMNAGSVSIGMTGDSPPVFAQAAGANIVYIGQEPSKPESSAILLPAGSPIKKLADLKGKRVAFTKGSSAHYLTVAALKKAGLQYSDITPVYLTPSEARAAFERGSVDAWSIWDPYYAAATRGGGVRVLSTGKGLSANNTFYLAARDFAQANPKVIAIVFKALTDNNKQLRGDVQQVAKTLSGYTGLEAETYAAMLSRHPDYSVSYVNAKTIQQQQQVADTFHALGLIPKAIKVQDAVWKP</sequence>
<dbReference type="InterPro" id="IPR015168">
    <property type="entry name" value="SsuA/THI5"/>
</dbReference>
<organism evidence="9 10">
    <name type="scientific">Aquitalea magnusonii</name>
    <dbReference type="NCBI Taxonomy" id="332411"/>
    <lineage>
        <taxon>Bacteria</taxon>
        <taxon>Pseudomonadati</taxon>
        <taxon>Pseudomonadota</taxon>
        <taxon>Betaproteobacteria</taxon>
        <taxon>Neisseriales</taxon>
        <taxon>Chromobacteriaceae</taxon>
        <taxon>Aquitalea</taxon>
    </lineage>
</organism>
<evidence type="ECO:0000256" key="2">
    <source>
        <dbReference type="ARBA" id="ARBA00010742"/>
    </source>
</evidence>
<protein>
    <recommendedName>
        <fullName evidence="6">Putative aliphatic sulfonates-binding protein</fullName>
    </recommendedName>
</protein>
<dbReference type="FunFam" id="3.40.190.10:FF:000050">
    <property type="entry name" value="Sulfonate ABC transporter substrate-binding protein"/>
    <property type="match status" value="1"/>
</dbReference>
<keyword evidence="3" id="KW-0813">Transport</keyword>
<dbReference type="SMART" id="SM00062">
    <property type="entry name" value="PBPb"/>
    <property type="match status" value="1"/>
</dbReference>
<evidence type="ECO:0000256" key="5">
    <source>
        <dbReference type="ARBA" id="ARBA00055538"/>
    </source>
</evidence>
<dbReference type="CDD" id="cd13557">
    <property type="entry name" value="PBP2_SsuA"/>
    <property type="match status" value="1"/>
</dbReference>
<reference evidence="9 10" key="1">
    <citation type="submission" date="2018-05" db="EMBL/GenBank/DDBJ databases">
        <title>Genomic Encyclopedia of Type Strains, Phase IV (KMG-IV): sequencing the most valuable type-strain genomes for metagenomic binning, comparative biology and taxonomic classification.</title>
        <authorList>
            <person name="Goeker M."/>
        </authorList>
    </citation>
    <scope>NUCLEOTIDE SEQUENCE [LARGE SCALE GENOMIC DNA]</scope>
    <source>
        <strain evidence="9 10">DSM 25134</strain>
    </source>
</reference>
<dbReference type="GO" id="GO:0042597">
    <property type="term" value="C:periplasmic space"/>
    <property type="evidence" value="ECO:0007669"/>
    <property type="project" value="UniProtKB-SubCell"/>
</dbReference>
<keyword evidence="4 7" id="KW-0732">Signal</keyword>